<dbReference type="Gene3D" id="3.40.50.300">
    <property type="entry name" value="P-loop containing nucleotide triphosphate hydrolases"/>
    <property type="match status" value="1"/>
</dbReference>
<dbReference type="InterPro" id="IPR002182">
    <property type="entry name" value="NB-ARC"/>
</dbReference>
<comment type="caution">
    <text evidence="5">The sequence shown here is derived from an EMBL/GenBank/DDBJ whole genome shotgun (WGS) entry which is preliminary data.</text>
</comment>
<evidence type="ECO:0000259" key="2">
    <source>
        <dbReference type="Pfam" id="PF00931"/>
    </source>
</evidence>
<dbReference type="SUPFAM" id="SSF52540">
    <property type="entry name" value="P-loop containing nucleoside triphosphate hydrolases"/>
    <property type="match status" value="1"/>
</dbReference>
<dbReference type="PANTHER" id="PTHR23155:SF1058">
    <property type="entry name" value="OS11G0668100 PROTEIN"/>
    <property type="match status" value="1"/>
</dbReference>
<feature type="domain" description="Disease resistance protein winged helix" evidence="3">
    <location>
        <begin position="563"/>
        <end position="631"/>
    </location>
</feature>
<name>A0A811QDL5_9POAL</name>
<evidence type="ECO:0000313" key="5">
    <source>
        <dbReference type="EMBL" id="CAD6255441.1"/>
    </source>
</evidence>
<dbReference type="Gene3D" id="1.10.10.10">
    <property type="entry name" value="Winged helix-like DNA-binding domain superfamily/Winged helix DNA-binding domain"/>
    <property type="match status" value="1"/>
</dbReference>
<dbReference type="PANTHER" id="PTHR23155">
    <property type="entry name" value="DISEASE RESISTANCE PROTEIN RP"/>
    <property type="match status" value="1"/>
</dbReference>
<gene>
    <name evidence="5" type="ORF">NCGR_LOCUS38986</name>
</gene>
<dbReference type="Pfam" id="PF25019">
    <property type="entry name" value="LRR_R13L1-DRL21"/>
    <property type="match status" value="1"/>
</dbReference>
<evidence type="ECO:0000313" key="6">
    <source>
        <dbReference type="Proteomes" id="UP000604825"/>
    </source>
</evidence>
<feature type="domain" description="R13L1/DRL21-like LRR repeat region" evidence="4">
    <location>
        <begin position="834"/>
        <end position="964"/>
    </location>
</feature>
<keyword evidence="1" id="KW-0611">Plant defense</keyword>
<dbReference type="InterPro" id="IPR032675">
    <property type="entry name" value="LRR_dom_sf"/>
</dbReference>
<proteinExistence type="predicted"/>
<dbReference type="SUPFAM" id="SSF52058">
    <property type="entry name" value="L domain-like"/>
    <property type="match status" value="1"/>
</dbReference>
<evidence type="ECO:0008006" key="7">
    <source>
        <dbReference type="Google" id="ProtNLM"/>
    </source>
</evidence>
<dbReference type="PRINTS" id="PR00364">
    <property type="entry name" value="DISEASERSIST"/>
</dbReference>
<feature type="domain" description="NB-ARC" evidence="2">
    <location>
        <begin position="328"/>
        <end position="482"/>
    </location>
</feature>
<sequence>MGYTWIVAGAGWGVTVIGWLLSPLISQLVNKFFPSPADDTSRKLRDLEVHTIPDLKLTLRNAEEQRMLRAAQEKGSESDLMTLEQLTKDLKSALYEAEDILDLIEYHRIERKVSGDDDAQVRGSSCLLGAAPARPQDTTHALVLQCAVRWYRQLRQFGGATLPISGATTYVSGVHSLRGWCWFRHLVRSCFRSAHTWSTKAIVAAHFYRNWSYEAIGIKTNQKDGSAEDSFLLTIDKKSLRERIEDLEYIANCSKKSHLLNQHSNSNKLSVKHTDKESISIQKDIEDLYRSIEQNVFGREKERKHICCLLRKGPNAEAASSSTSKCYAVVGIYGIAGSGKSTLAQYVCDYEEAEGNHFNLVMFIHVSKTCRLDDIFRDMLEQISRSRPSGTKGLKSLCKELKGNLKGRCFLLVLDDLWVNYGNQKEWHIFLDAINAGQRGSRILVTAQTKDAAAALGAQEQIPIPDLGEDHYLSLFMHHAIQAGSVGYDVEYERIGRRIVEKLHRSPMAAVTVAKRLQRNKSLDFWERTANLDVLNETMGALWWSYQQLGTDIRRCFEYCSTFPRGYMLKRDMLVHLWIAQGFVKTSGATEDMEALGNRYFDELLTFSFLQMHRTVIGTEQFTIHDLLHELMERVAGSDFFRIDVNNGLPKEIPAEVHHLFIETYDRAGIIERILDLANLRTLILEELDGSMSKMLTAPPFKHTGYNDLSNQVVFESMLMRLRKLRVLIVRVRGYHNKLSFSVPSCIDQLKHLRYFRFRSPNYVNLIIPSTFSKLYHMQILDAPDLRLSCAEDVADLIHLRHCYPSLNLPNVGRLTQLQTMPHFRVGKEPGYELKQLKYLNSLGGTLRISGLGTVVGKEEALEAQLPRKKRLNVLVLDFNEKIYGDHPDVEAEVLEGLCPPEHLVQLCIWWYCGSMYPSWMLNHQHSDAPKHLDKLELCECRRLVSIPQGSELFVHLRLLRIVSCGWDSLPDNMVKGLRSLQKLVIRSCRNIELLPTLPPSLQEITLVDVGKLRTSCKERGHMNWLKIQHIPNKKLYE</sequence>
<reference evidence="5" key="1">
    <citation type="submission" date="2020-10" db="EMBL/GenBank/DDBJ databases">
        <authorList>
            <person name="Han B."/>
            <person name="Lu T."/>
            <person name="Zhao Q."/>
            <person name="Huang X."/>
            <person name="Zhao Y."/>
        </authorList>
    </citation>
    <scope>NUCLEOTIDE SEQUENCE</scope>
</reference>
<dbReference type="InterPro" id="IPR044974">
    <property type="entry name" value="Disease_R_plants"/>
</dbReference>
<evidence type="ECO:0000256" key="1">
    <source>
        <dbReference type="ARBA" id="ARBA00022821"/>
    </source>
</evidence>
<dbReference type="AlphaFoldDB" id="A0A811QDL5"/>
<dbReference type="OrthoDB" id="696178at2759"/>
<dbReference type="InterPro" id="IPR027417">
    <property type="entry name" value="P-loop_NTPase"/>
</dbReference>
<dbReference type="GO" id="GO:0098542">
    <property type="term" value="P:defense response to other organism"/>
    <property type="evidence" value="ECO:0007669"/>
    <property type="project" value="TreeGrafter"/>
</dbReference>
<dbReference type="Proteomes" id="UP000604825">
    <property type="component" value="Unassembled WGS sequence"/>
</dbReference>
<dbReference type="InterPro" id="IPR058922">
    <property type="entry name" value="WHD_DRP"/>
</dbReference>
<organism evidence="5 6">
    <name type="scientific">Miscanthus lutarioriparius</name>
    <dbReference type="NCBI Taxonomy" id="422564"/>
    <lineage>
        <taxon>Eukaryota</taxon>
        <taxon>Viridiplantae</taxon>
        <taxon>Streptophyta</taxon>
        <taxon>Embryophyta</taxon>
        <taxon>Tracheophyta</taxon>
        <taxon>Spermatophyta</taxon>
        <taxon>Magnoliopsida</taxon>
        <taxon>Liliopsida</taxon>
        <taxon>Poales</taxon>
        <taxon>Poaceae</taxon>
        <taxon>PACMAD clade</taxon>
        <taxon>Panicoideae</taxon>
        <taxon>Andropogonodae</taxon>
        <taxon>Andropogoneae</taxon>
        <taxon>Saccharinae</taxon>
        <taxon>Miscanthus</taxon>
    </lineage>
</organism>
<dbReference type="InterPro" id="IPR056789">
    <property type="entry name" value="LRR_R13L1-DRL21"/>
</dbReference>
<accession>A0A811QDL5</accession>
<dbReference type="Pfam" id="PF00931">
    <property type="entry name" value="NB-ARC"/>
    <property type="match status" value="1"/>
</dbReference>
<dbReference type="EMBL" id="CAJGYO010000010">
    <property type="protein sequence ID" value="CAD6255441.1"/>
    <property type="molecule type" value="Genomic_DNA"/>
</dbReference>
<dbReference type="Gene3D" id="3.80.10.10">
    <property type="entry name" value="Ribonuclease Inhibitor"/>
    <property type="match status" value="1"/>
</dbReference>
<dbReference type="InterPro" id="IPR036388">
    <property type="entry name" value="WH-like_DNA-bd_sf"/>
</dbReference>
<keyword evidence="6" id="KW-1185">Reference proteome</keyword>
<protein>
    <recommendedName>
        <fullName evidence="7">AAA+ ATPase domain-containing protein</fullName>
    </recommendedName>
</protein>
<dbReference type="Pfam" id="PF23559">
    <property type="entry name" value="WHD_DRP"/>
    <property type="match status" value="1"/>
</dbReference>
<evidence type="ECO:0000259" key="3">
    <source>
        <dbReference type="Pfam" id="PF23559"/>
    </source>
</evidence>
<evidence type="ECO:0000259" key="4">
    <source>
        <dbReference type="Pfam" id="PF25019"/>
    </source>
</evidence>
<dbReference type="GO" id="GO:0043531">
    <property type="term" value="F:ADP binding"/>
    <property type="evidence" value="ECO:0007669"/>
    <property type="project" value="InterPro"/>
</dbReference>